<keyword evidence="10" id="KW-1185">Reference proteome</keyword>
<dbReference type="eggNOG" id="KOG4219">
    <property type="taxonomic scope" value="Eukaryota"/>
</dbReference>
<feature type="transmembrane region" description="Helical" evidence="7">
    <location>
        <begin position="132"/>
        <end position="153"/>
    </location>
</feature>
<feature type="domain" description="G-protein coupled receptors family 1 profile" evidence="8">
    <location>
        <begin position="28"/>
        <end position="310"/>
    </location>
</feature>
<dbReference type="HOGENOM" id="CLU_009579_6_0_1"/>
<accession>B3S4W5</accession>
<evidence type="ECO:0000256" key="7">
    <source>
        <dbReference type="SAM" id="Phobius"/>
    </source>
</evidence>
<gene>
    <name evidence="9" type="ORF">TRIADDRAFT_59370</name>
</gene>
<evidence type="ECO:0000259" key="8">
    <source>
        <dbReference type="PROSITE" id="PS50262"/>
    </source>
</evidence>
<dbReference type="FunFam" id="1.20.1070.10:FF:000419">
    <property type="entry name" value="Neuropeptide FF receptor 2"/>
    <property type="match status" value="1"/>
</dbReference>
<feature type="transmembrane region" description="Helical" evidence="7">
    <location>
        <begin position="251"/>
        <end position="270"/>
    </location>
</feature>
<dbReference type="InterPro" id="IPR000276">
    <property type="entry name" value="GPCR_Rhodpsn"/>
</dbReference>
<reference evidence="9 10" key="1">
    <citation type="journal article" date="2008" name="Nature">
        <title>The Trichoplax genome and the nature of placozoans.</title>
        <authorList>
            <person name="Srivastava M."/>
            <person name="Begovic E."/>
            <person name="Chapman J."/>
            <person name="Putnam N.H."/>
            <person name="Hellsten U."/>
            <person name="Kawashima T."/>
            <person name="Kuo A."/>
            <person name="Mitros T."/>
            <person name="Salamov A."/>
            <person name="Carpenter M.L."/>
            <person name="Signorovitch A.Y."/>
            <person name="Moreno M.A."/>
            <person name="Kamm K."/>
            <person name="Grimwood J."/>
            <person name="Schmutz J."/>
            <person name="Shapiro H."/>
            <person name="Grigoriev I.V."/>
            <person name="Buss L.W."/>
            <person name="Schierwater B."/>
            <person name="Dellaporta S.L."/>
            <person name="Rokhsar D.S."/>
        </authorList>
    </citation>
    <scope>NUCLEOTIDE SEQUENCE [LARGE SCALE GENOMIC DNA]</scope>
    <source>
        <strain evidence="9 10">Grell-BS-1999</strain>
    </source>
</reference>
<evidence type="ECO:0000256" key="5">
    <source>
        <dbReference type="ARBA" id="ARBA00023136"/>
    </source>
</evidence>
<name>B3S4W5_TRIAD</name>
<dbReference type="STRING" id="10228.B3S4W5"/>
<keyword evidence="4 7" id="KW-1133">Transmembrane helix</keyword>
<dbReference type="Pfam" id="PF00001">
    <property type="entry name" value="7tm_1"/>
    <property type="match status" value="1"/>
</dbReference>
<dbReference type="CDD" id="cd00637">
    <property type="entry name" value="7tm_classA_rhodopsin-like"/>
    <property type="match status" value="1"/>
</dbReference>
<dbReference type="Gene3D" id="1.20.1070.10">
    <property type="entry name" value="Rhodopsin 7-helix transmembrane proteins"/>
    <property type="match status" value="1"/>
</dbReference>
<evidence type="ECO:0000256" key="4">
    <source>
        <dbReference type="ARBA" id="ARBA00022989"/>
    </source>
</evidence>
<keyword evidence="5 7" id="KW-0472">Membrane</keyword>
<dbReference type="CTD" id="6756530"/>
<dbReference type="KEGG" id="tad:TRIADDRAFT_59370"/>
<comment type="subcellular location">
    <subcellularLocation>
        <location evidence="1">Cell membrane</location>
        <topology evidence="1">Multi-pass membrane protein</topology>
    </subcellularLocation>
</comment>
<dbReference type="InParanoid" id="B3S4W5"/>
<keyword evidence="2" id="KW-1003">Cell membrane</keyword>
<evidence type="ECO:0000313" key="10">
    <source>
        <dbReference type="Proteomes" id="UP000009022"/>
    </source>
</evidence>
<feature type="transmembrane region" description="Helical" evidence="7">
    <location>
        <begin position="194"/>
        <end position="219"/>
    </location>
</feature>
<dbReference type="SUPFAM" id="SSF81321">
    <property type="entry name" value="Family A G protein-coupled receptor-like"/>
    <property type="match status" value="1"/>
</dbReference>
<feature type="transmembrane region" description="Helical" evidence="7">
    <location>
        <begin position="12"/>
        <end position="34"/>
    </location>
</feature>
<evidence type="ECO:0000256" key="3">
    <source>
        <dbReference type="ARBA" id="ARBA00022692"/>
    </source>
</evidence>
<evidence type="ECO:0000256" key="1">
    <source>
        <dbReference type="ARBA" id="ARBA00004651"/>
    </source>
</evidence>
<dbReference type="GeneID" id="6756530"/>
<protein>
    <recommendedName>
        <fullName evidence="8">G-protein coupled receptors family 1 profile domain-containing protein</fullName>
    </recommendedName>
</protein>
<feature type="transmembrane region" description="Helical" evidence="7">
    <location>
        <begin position="46"/>
        <end position="67"/>
    </location>
</feature>
<dbReference type="GO" id="GO:0032870">
    <property type="term" value="P:cellular response to hormone stimulus"/>
    <property type="evidence" value="ECO:0000318"/>
    <property type="project" value="GO_Central"/>
</dbReference>
<dbReference type="AlphaFoldDB" id="B3S4W5"/>
<dbReference type="InterPro" id="IPR017452">
    <property type="entry name" value="GPCR_Rhodpsn_7TM"/>
</dbReference>
<feature type="transmembrane region" description="Helical" evidence="7">
    <location>
        <begin position="93"/>
        <end position="111"/>
    </location>
</feature>
<dbReference type="PROSITE" id="PS50262">
    <property type="entry name" value="G_PROTEIN_RECEP_F1_2"/>
    <property type="match status" value="1"/>
</dbReference>
<feature type="transmembrane region" description="Helical" evidence="7">
    <location>
        <begin position="290"/>
        <end position="313"/>
    </location>
</feature>
<dbReference type="GO" id="GO:0005886">
    <property type="term" value="C:plasma membrane"/>
    <property type="evidence" value="ECO:0000318"/>
    <property type="project" value="GO_Central"/>
</dbReference>
<organism evidence="9 10">
    <name type="scientific">Trichoplax adhaerens</name>
    <name type="common">Trichoplax reptans</name>
    <dbReference type="NCBI Taxonomy" id="10228"/>
    <lineage>
        <taxon>Eukaryota</taxon>
        <taxon>Metazoa</taxon>
        <taxon>Placozoa</taxon>
        <taxon>Uniplacotomia</taxon>
        <taxon>Trichoplacea</taxon>
        <taxon>Trichoplacidae</taxon>
        <taxon>Trichoplax</taxon>
    </lineage>
</organism>
<dbReference type="OrthoDB" id="5962705at2759"/>
<dbReference type="PhylomeDB" id="B3S4W5"/>
<dbReference type="GO" id="GO:0004930">
    <property type="term" value="F:G protein-coupled receptor activity"/>
    <property type="evidence" value="ECO:0000318"/>
    <property type="project" value="GO_Central"/>
</dbReference>
<sequence>MINTVRRDSAFVVIGAFYIIIMAVSIPANILILLAMGLNKKLQTPINILVGNLSVAGLAIAILRMPFKIYELFNPDASFILPTSFAMCRFQQILPAASVLCISITLTTICVDRYLAIMYPMKQYLKMTLTRVYIFLPISWGVSFACFGPYASIMTLQTINDRVYCFPIYPKSPADINITNSDGDFVRLITASNIVLWGLFIPIAFLIPSIIMATLYFIIVRHLWYGEAPGDKVKTVIVKERAIRQKQKQRVVKLLIICCLIFILTNLPYYAVFMLLDFGFLQIPRSDTTIVTNSLIIINLSAVAYNPIIYGYFNRSIKKAVDNLLRRIQCKPPIEEHNFVDVTCVTRVPNGHDGTSYLKSAAYHIKSTN</sequence>
<keyword evidence="3 7" id="KW-0812">Transmembrane</keyword>
<dbReference type="Proteomes" id="UP000009022">
    <property type="component" value="Unassembled WGS sequence"/>
</dbReference>
<dbReference type="OMA" id="RYYTISH"/>
<dbReference type="EMBL" id="DS985250">
    <property type="protein sequence ID" value="EDV22162.1"/>
    <property type="molecule type" value="Genomic_DNA"/>
</dbReference>
<evidence type="ECO:0000313" key="9">
    <source>
        <dbReference type="EMBL" id="EDV22162.1"/>
    </source>
</evidence>
<dbReference type="PANTHER" id="PTHR24241">
    <property type="entry name" value="NEUROPEPTIDE RECEPTOR-RELATED G-PROTEIN COUPLED RECEPTOR"/>
    <property type="match status" value="1"/>
</dbReference>
<dbReference type="RefSeq" id="XP_002115317.1">
    <property type="nucleotide sequence ID" value="XM_002115281.1"/>
</dbReference>
<evidence type="ECO:0000256" key="2">
    <source>
        <dbReference type="ARBA" id="ARBA00022475"/>
    </source>
</evidence>
<dbReference type="PRINTS" id="PR00237">
    <property type="entry name" value="GPCRRHODOPSN"/>
</dbReference>
<evidence type="ECO:0000256" key="6">
    <source>
        <dbReference type="ARBA" id="ARBA00023170"/>
    </source>
</evidence>
<dbReference type="GO" id="GO:0007186">
    <property type="term" value="P:G protein-coupled receptor signaling pathway"/>
    <property type="evidence" value="ECO:0000318"/>
    <property type="project" value="GO_Central"/>
</dbReference>
<proteinExistence type="predicted"/>
<keyword evidence="6" id="KW-0675">Receptor</keyword>
<dbReference type="PANTHER" id="PTHR24241:SF76">
    <property type="entry name" value="NEUROPEPTIDE SIFAMIDE RECEPTOR"/>
    <property type="match status" value="1"/>
</dbReference>